<dbReference type="NCBIfam" id="TIGR02174">
    <property type="entry name" value="CXXU_selWTH"/>
    <property type="match status" value="1"/>
</dbReference>
<dbReference type="AlphaFoldDB" id="A0A7S4M6N1"/>
<evidence type="ECO:0000313" key="3">
    <source>
        <dbReference type="EMBL" id="CAE2203445.1"/>
    </source>
</evidence>
<evidence type="ECO:0000256" key="1">
    <source>
        <dbReference type="ARBA" id="ARBA00023284"/>
    </source>
</evidence>
<evidence type="ECO:0000256" key="2">
    <source>
        <dbReference type="SAM" id="SignalP"/>
    </source>
</evidence>
<keyword evidence="1" id="KW-0676">Redox-active center</keyword>
<reference evidence="3" key="1">
    <citation type="submission" date="2021-01" db="EMBL/GenBank/DDBJ databases">
        <authorList>
            <person name="Corre E."/>
            <person name="Pelletier E."/>
            <person name="Niang G."/>
            <person name="Scheremetjew M."/>
            <person name="Finn R."/>
            <person name="Kale V."/>
            <person name="Holt S."/>
            <person name="Cochrane G."/>
            <person name="Meng A."/>
            <person name="Brown T."/>
            <person name="Cohen L."/>
        </authorList>
    </citation>
    <scope>NUCLEOTIDE SEQUENCE</scope>
    <source>
        <strain evidence="3">UIO037</strain>
    </source>
</reference>
<protein>
    <recommendedName>
        <fullName evidence="4">Selenoprotein F/M domain-containing protein</fullName>
    </recommendedName>
</protein>
<keyword evidence="2" id="KW-0732">Signal</keyword>
<feature type="signal peptide" evidence="2">
    <location>
        <begin position="1"/>
        <end position="19"/>
    </location>
</feature>
<dbReference type="InterPro" id="IPR011893">
    <property type="entry name" value="Selenoprotein_Rdx-typ"/>
</dbReference>
<dbReference type="PANTHER" id="PTHR36417:SF2">
    <property type="entry name" value="SELENOPROTEIN DOMAIN PROTEIN (AFU_ORTHOLOGUE AFUA_1G05220)"/>
    <property type="match status" value="1"/>
</dbReference>
<dbReference type="Pfam" id="PF10262">
    <property type="entry name" value="Rdx"/>
    <property type="match status" value="1"/>
</dbReference>
<feature type="chain" id="PRO_5031428269" description="Selenoprotein F/M domain-containing protein" evidence="2">
    <location>
        <begin position="20"/>
        <end position="179"/>
    </location>
</feature>
<dbReference type="PANTHER" id="PTHR36417">
    <property type="entry name" value="SELENOPROTEIN DOMAIN PROTEIN (AFU_ORTHOLOGUE AFUA_1G05220)"/>
    <property type="match status" value="1"/>
</dbReference>
<accession>A0A7S4M6N1</accession>
<sequence>MLRRHALLAAMLLVACTNAVRIPAMRARTLRPRLSLVTMKLDEAGVARPRVAIEYCTRCNWLLRSSWVSQELLTTFNGTVAEVALQPNHIEGGVFNVRLDMGDGEGEQMIFSRAAEGRFPESAELKRLVRDVLAPEKPLGHSEDRYGADENRPASARSAVSRLLALFSREKAETNEKAR</sequence>
<gene>
    <name evidence="3" type="ORF">CPOL0286_LOCUS4899</name>
</gene>
<proteinExistence type="predicted"/>
<dbReference type="Gene3D" id="3.40.30.10">
    <property type="entry name" value="Glutaredoxin"/>
    <property type="match status" value="1"/>
</dbReference>
<name>A0A7S4M6N1_9EUKA</name>
<dbReference type="EMBL" id="HBKO01010956">
    <property type="protein sequence ID" value="CAE2203445.1"/>
    <property type="molecule type" value="Transcribed_RNA"/>
</dbReference>
<dbReference type="InterPro" id="IPR036249">
    <property type="entry name" value="Thioredoxin-like_sf"/>
</dbReference>
<organism evidence="3">
    <name type="scientific">Prymnesium polylepis</name>
    <dbReference type="NCBI Taxonomy" id="72548"/>
    <lineage>
        <taxon>Eukaryota</taxon>
        <taxon>Haptista</taxon>
        <taxon>Haptophyta</taxon>
        <taxon>Prymnesiophyceae</taxon>
        <taxon>Prymnesiales</taxon>
        <taxon>Prymnesiaceae</taxon>
        <taxon>Prymnesium</taxon>
    </lineage>
</organism>
<dbReference type="PROSITE" id="PS51257">
    <property type="entry name" value="PROKAR_LIPOPROTEIN"/>
    <property type="match status" value="1"/>
</dbReference>
<evidence type="ECO:0008006" key="4">
    <source>
        <dbReference type="Google" id="ProtNLM"/>
    </source>
</evidence>
<dbReference type="SUPFAM" id="SSF52833">
    <property type="entry name" value="Thioredoxin-like"/>
    <property type="match status" value="1"/>
</dbReference>